<keyword evidence="1" id="KW-0472">Membrane</keyword>
<evidence type="ECO:0000313" key="2">
    <source>
        <dbReference type="EMBL" id="MDQ0158273.1"/>
    </source>
</evidence>
<keyword evidence="3" id="KW-1185">Reference proteome</keyword>
<organism evidence="2 3">
    <name type="scientific">Alkalibacillus salilacus</name>
    <dbReference type="NCBI Taxonomy" id="284582"/>
    <lineage>
        <taxon>Bacteria</taxon>
        <taxon>Bacillati</taxon>
        <taxon>Bacillota</taxon>
        <taxon>Bacilli</taxon>
        <taxon>Bacillales</taxon>
        <taxon>Bacillaceae</taxon>
        <taxon>Alkalibacillus</taxon>
    </lineage>
</organism>
<proteinExistence type="predicted"/>
<sequence>MKGVLMMVAFTWFMILSIIATALFIMLRHSYFVAGQLVVLILGINLGISIWGAVLQLLITGFALYRVVYAAHYNYELIEEKIGNKERYFTMNGHHSIKKRF</sequence>
<keyword evidence="1" id="KW-1133">Transmembrane helix</keyword>
<protein>
    <submittedName>
        <fullName evidence="2">Uncharacterized protein</fullName>
    </submittedName>
</protein>
<dbReference type="EMBL" id="JAUSTQ010000001">
    <property type="protein sequence ID" value="MDQ0158273.1"/>
    <property type="molecule type" value="Genomic_DNA"/>
</dbReference>
<dbReference type="Proteomes" id="UP001224359">
    <property type="component" value="Unassembled WGS sequence"/>
</dbReference>
<accession>A0ABT9VBE9</accession>
<evidence type="ECO:0000313" key="3">
    <source>
        <dbReference type="Proteomes" id="UP001224359"/>
    </source>
</evidence>
<feature type="transmembrane region" description="Helical" evidence="1">
    <location>
        <begin position="37"/>
        <end position="65"/>
    </location>
</feature>
<reference evidence="2 3" key="1">
    <citation type="submission" date="2023-07" db="EMBL/GenBank/DDBJ databases">
        <title>Genomic Encyclopedia of Type Strains, Phase IV (KMG-IV): sequencing the most valuable type-strain genomes for metagenomic binning, comparative biology and taxonomic classification.</title>
        <authorList>
            <person name="Goeker M."/>
        </authorList>
    </citation>
    <scope>NUCLEOTIDE SEQUENCE [LARGE SCALE GENOMIC DNA]</scope>
    <source>
        <strain evidence="2 3">DSM 16460</strain>
    </source>
</reference>
<name>A0ABT9VBE9_9BACI</name>
<gene>
    <name evidence="2" type="ORF">J2S77_000223</name>
</gene>
<feature type="transmembrane region" description="Helical" evidence="1">
    <location>
        <begin position="6"/>
        <end position="25"/>
    </location>
</feature>
<comment type="caution">
    <text evidence="2">The sequence shown here is derived from an EMBL/GenBank/DDBJ whole genome shotgun (WGS) entry which is preliminary data.</text>
</comment>
<evidence type="ECO:0000256" key="1">
    <source>
        <dbReference type="SAM" id="Phobius"/>
    </source>
</evidence>
<keyword evidence="1" id="KW-0812">Transmembrane</keyword>